<dbReference type="EMBL" id="AP024483">
    <property type="protein sequence ID" value="BCS83213.1"/>
    <property type="molecule type" value="Genomic_DNA"/>
</dbReference>
<keyword evidence="3" id="KW-0812">Transmembrane</keyword>
<keyword evidence="6" id="KW-0472">Membrane</keyword>
<keyword evidence="7" id="KW-0325">Glycoprotein</keyword>
<keyword evidence="5" id="KW-0333">Golgi apparatus</keyword>
<keyword evidence="9" id="KW-1185">Reference proteome</keyword>
<reference evidence="8 9" key="1">
    <citation type="submission" date="2021-02" db="EMBL/GenBank/DDBJ databases">
        <title>Cotonvirus japonicus, which uses Golgi apparatus of host cells for its virion factory, phylogenetically links tailed tupanvirus and icosahedral mimivirus.</title>
        <authorList>
            <person name="Takahashi H."/>
            <person name="Fukaya S."/>
            <person name="Song C."/>
            <person name="Murata K."/>
            <person name="Takemura M."/>
        </authorList>
    </citation>
    <scope>NUCLEOTIDE SEQUENCE [LARGE SCALE GENOMIC DNA]</scope>
</reference>
<dbReference type="PANTHER" id="PTHR12137:SF54">
    <property type="entry name" value="CARBOHYDRATE SULFOTRANSFERASE"/>
    <property type="match status" value="1"/>
</dbReference>
<name>A0ABM7NST3_9VIRU</name>
<evidence type="ECO:0000256" key="2">
    <source>
        <dbReference type="ARBA" id="ARBA00022679"/>
    </source>
</evidence>
<comment type="subcellular location">
    <subcellularLocation>
        <location evidence="1">Golgi apparatus membrane</location>
        <topology evidence="1">Single-pass type II membrane protein</topology>
    </subcellularLocation>
</comment>
<dbReference type="RefSeq" id="YP_010841821.1">
    <property type="nucleotide sequence ID" value="NC_079139.1"/>
</dbReference>
<organism evidence="8 9">
    <name type="scientific">Cotonvirus japonicus</name>
    <dbReference type="NCBI Taxonomy" id="2811091"/>
    <lineage>
        <taxon>Viruses</taxon>
        <taxon>Varidnaviria</taxon>
        <taxon>Bamfordvirae</taxon>
        <taxon>Nucleocytoviricota</taxon>
        <taxon>Megaviricetes</taxon>
        <taxon>Imitervirales</taxon>
        <taxon>Mimiviridae</taxon>
        <taxon>Megamimivirinae</taxon>
        <taxon>Cotonvirus</taxon>
        <taxon>Cotonvirus japonicum</taxon>
    </lineage>
</organism>
<evidence type="ECO:0000256" key="4">
    <source>
        <dbReference type="ARBA" id="ARBA00022989"/>
    </source>
</evidence>
<evidence type="ECO:0000256" key="6">
    <source>
        <dbReference type="ARBA" id="ARBA00023136"/>
    </source>
</evidence>
<accession>A0ABM7NST3</accession>
<dbReference type="PANTHER" id="PTHR12137">
    <property type="entry name" value="CARBOHYDRATE SULFOTRANSFERASE"/>
    <property type="match status" value="1"/>
</dbReference>
<dbReference type="InterPro" id="IPR005331">
    <property type="entry name" value="Sulfotransferase"/>
</dbReference>
<keyword evidence="2" id="KW-0808">Transferase</keyword>
<evidence type="ECO:0000256" key="3">
    <source>
        <dbReference type="ARBA" id="ARBA00022692"/>
    </source>
</evidence>
<evidence type="ECO:0000313" key="9">
    <source>
        <dbReference type="Proteomes" id="UP001321479"/>
    </source>
</evidence>
<dbReference type="GeneID" id="80558418"/>
<protein>
    <submittedName>
        <fullName evidence="8">Sulfotransferase protein family</fullName>
    </submittedName>
</protein>
<proteinExistence type="predicted"/>
<dbReference type="Pfam" id="PF03567">
    <property type="entry name" value="Sulfotransfer_2"/>
    <property type="match status" value="1"/>
</dbReference>
<dbReference type="InterPro" id="IPR018011">
    <property type="entry name" value="Carb_sulfotrans_8-10"/>
</dbReference>
<keyword evidence="4" id="KW-1133">Transmembrane helix</keyword>
<evidence type="ECO:0000256" key="1">
    <source>
        <dbReference type="ARBA" id="ARBA00004323"/>
    </source>
</evidence>
<evidence type="ECO:0000256" key="5">
    <source>
        <dbReference type="ARBA" id="ARBA00023034"/>
    </source>
</evidence>
<sequence>MFPLIDDLHKIIFFWNPKCACSSVKHYYITINDEKFKNVDKSNVHAVVWCHPFTDVDKYKDYKKYAIVRDPYERAVSAFVTMMGYFGLEAYHNYNDEEFINWFWNNFNMREESLKIINDVSKSREEIIAYKKNPSFRNFVNILLSTNIENMNEHLSPQTRAYFCPKYDKNSFDEIIDIKNLNPWLENLNKKLNLNGEIKNINKVNYNDDTVKMCDVNIVDYFYKNKRNFPKWIYFYDQDIKNKIEKIYASDFNFVGKQNLILIN</sequence>
<evidence type="ECO:0000313" key="8">
    <source>
        <dbReference type="EMBL" id="BCS83213.1"/>
    </source>
</evidence>
<evidence type="ECO:0000256" key="7">
    <source>
        <dbReference type="ARBA" id="ARBA00023180"/>
    </source>
</evidence>
<dbReference type="Proteomes" id="UP001321479">
    <property type="component" value="Segment"/>
</dbReference>